<dbReference type="GO" id="GO:0016757">
    <property type="term" value="F:glycosyltransferase activity"/>
    <property type="evidence" value="ECO:0007669"/>
    <property type="project" value="UniProtKB-KW"/>
</dbReference>
<evidence type="ECO:0000259" key="5">
    <source>
        <dbReference type="Pfam" id="PF13439"/>
    </source>
</evidence>
<keyword evidence="2 6" id="KW-0328">Glycosyltransferase</keyword>
<evidence type="ECO:0000259" key="4">
    <source>
        <dbReference type="Pfam" id="PF00534"/>
    </source>
</evidence>
<evidence type="ECO:0000313" key="6">
    <source>
        <dbReference type="EMBL" id="MFB9074048.1"/>
    </source>
</evidence>
<evidence type="ECO:0000256" key="1">
    <source>
        <dbReference type="ARBA" id="ARBA00021292"/>
    </source>
</evidence>
<sequence length="398" mass="44423">MRIAVVAESFLPHMNGVTHSILQVLRHLRERGDDVLVIAPSSSWMEDEAPAEVEGYPVHRLPSIPLQGYTNVRVAAGTVNRVRRILADFAPDVVHIASPFVLGWRAVQAAHALGLPSVCIYQTEVPNYAARYGFPWLEEVLWQQVERIHDLATLTVAPSSFCLDQLHGRGIQRVHLWRRGVDTSRFHPAKRDEGLRAELAPNGERLIGFVGRLAAEKQVEDLAVLNDLPGTRLVIVGSGPLKDSLRKKLPGAHFAGFQGGEDLARHVACFDLFVHPGESETFCQTIQEAMASGVPVVAVGRGGPLDLVDASRTGWLYRPGDLDELRERVRDLAYDDVKRGAFAEAAFRSVQGRTWPVLCEQLVGYYERAIRVRHRQNDVYVRTYLKQSSGWDGWLLPR</sequence>
<dbReference type="Proteomes" id="UP001589575">
    <property type="component" value="Unassembled WGS sequence"/>
</dbReference>
<keyword evidence="3 6" id="KW-0808">Transferase</keyword>
<dbReference type="InterPro" id="IPR050194">
    <property type="entry name" value="Glycosyltransferase_grp1"/>
</dbReference>
<protein>
    <recommendedName>
        <fullName evidence="1">D-inositol 3-phosphate glycosyltransferase</fullName>
    </recommendedName>
</protein>
<dbReference type="Gene3D" id="3.40.50.2000">
    <property type="entry name" value="Glycogen Phosphorylase B"/>
    <property type="match status" value="2"/>
</dbReference>
<reference evidence="6 7" key="1">
    <citation type="submission" date="2024-09" db="EMBL/GenBank/DDBJ databases">
        <authorList>
            <person name="Sun Q."/>
            <person name="Mori K."/>
        </authorList>
    </citation>
    <scope>NUCLEOTIDE SEQUENCE [LARGE SCALE GENOMIC DNA]</scope>
    <source>
        <strain evidence="6 7">CCM 7609</strain>
    </source>
</reference>
<feature type="domain" description="Glycosyl transferase family 1" evidence="4">
    <location>
        <begin position="196"/>
        <end position="346"/>
    </location>
</feature>
<feature type="domain" description="Glycosyltransferase subfamily 4-like N-terminal" evidence="5">
    <location>
        <begin position="15"/>
        <end position="185"/>
    </location>
</feature>
<dbReference type="Pfam" id="PF00534">
    <property type="entry name" value="Glycos_transf_1"/>
    <property type="match status" value="1"/>
</dbReference>
<evidence type="ECO:0000256" key="3">
    <source>
        <dbReference type="ARBA" id="ARBA00022679"/>
    </source>
</evidence>
<dbReference type="Pfam" id="PF13439">
    <property type="entry name" value="Glyco_transf_4"/>
    <property type="match status" value="1"/>
</dbReference>
<name>A0ABV5G516_9MICC</name>
<dbReference type="CDD" id="cd03814">
    <property type="entry name" value="GT4-like"/>
    <property type="match status" value="1"/>
</dbReference>
<dbReference type="InterPro" id="IPR028098">
    <property type="entry name" value="Glyco_trans_4-like_N"/>
</dbReference>
<dbReference type="SUPFAM" id="SSF53756">
    <property type="entry name" value="UDP-Glycosyltransferase/glycogen phosphorylase"/>
    <property type="match status" value="1"/>
</dbReference>
<dbReference type="PANTHER" id="PTHR45947:SF3">
    <property type="entry name" value="SULFOQUINOVOSYL TRANSFERASE SQD2"/>
    <property type="match status" value="1"/>
</dbReference>
<dbReference type="InterPro" id="IPR001296">
    <property type="entry name" value="Glyco_trans_1"/>
</dbReference>
<keyword evidence="7" id="KW-1185">Reference proteome</keyword>
<dbReference type="EMBL" id="JBHMFI010000001">
    <property type="protein sequence ID" value="MFB9074048.1"/>
    <property type="molecule type" value="Genomic_DNA"/>
</dbReference>
<comment type="caution">
    <text evidence="6">The sequence shown here is derived from an EMBL/GenBank/DDBJ whole genome shotgun (WGS) entry which is preliminary data.</text>
</comment>
<evidence type="ECO:0000313" key="7">
    <source>
        <dbReference type="Proteomes" id="UP001589575"/>
    </source>
</evidence>
<dbReference type="RefSeq" id="WP_378040942.1">
    <property type="nucleotide sequence ID" value="NZ_JBHLWH010000021.1"/>
</dbReference>
<proteinExistence type="predicted"/>
<organism evidence="6 7">
    <name type="scientific">Citricoccus parietis</name>
    <dbReference type="NCBI Taxonomy" id="592307"/>
    <lineage>
        <taxon>Bacteria</taxon>
        <taxon>Bacillati</taxon>
        <taxon>Actinomycetota</taxon>
        <taxon>Actinomycetes</taxon>
        <taxon>Micrococcales</taxon>
        <taxon>Micrococcaceae</taxon>
        <taxon>Citricoccus</taxon>
    </lineage>
</organism>
<accession>A0ABV5G516</accession>
<gene>
    <name evidence="6" type="ORF">ACFFX0_23770</name>
</gene>
<evidence type="ECO:0000256" key="2">
    <source>
        <dbReference type="ARBA" id="ARBA00022676"/>
    </source>
</evidence>
<dbReference type="PANTHER" id="PTHR45947">
    <property type="entry name" value="SULFOQUINOVOSYL TRANSFERASE SQD2"/>
    <property type="match status" value="1"/>
</dbReference>